<feature type="region of interest" description="Disordered" evidence="5">
    <location>
        <begin position="856"/>
        <end position="884"/>
    </location>
</feature>
<feature type="coiled-coil region" evidence="4">
    <location>
        <begin position="630"/>
        <end position="657"/>
    </location>
</feature>
<evidence type="ECO:0000313" key="9">
    <source>
        <dbReference type="EnsemblMetazoa" id="SCAU013892-PB"/>
    </source>
</evidence>
<dbReference type="PROSITE" id="PS51194">
    <property type="entry name" value="HELICASE_CTER"/>
    <property type="match status" value="1"/>
</dbReference>
<dbReference type="GO" id="GO:0017038">
    <property type="term" value="P:protein import"/>
    <property type="evidence" value="ECO:0007669"/>
    <property type="project" value="InterPro"/>
</dbReference>
<dbReference type="InterPro" id="IPR011115">
    <property type="entry name" value="SecA_DEAD"/>
</dbReference>
<dbReference type="Gene3D" id="3.90.1440.10">
    <property type="entry name" value="SecA, preprotein cross-linking domain"/>
    <property type="match status" value="1"/>
</dbReference>
<dbReference type="SMART" id="SM00957">
    <property type="entry name" value="SecA_DEAD"/>
    <property type="match status" value="1"/>
</dbReference>
<evidence type="ECO:0000313" key="10">
    <source>
        <dbReference type="Proteomes" id="UP000095300"/>
    </source>
</evidence>
<name>A0A1I8Q4R3_STOCA</name>
<dbReference type="InterPro" id="IPR014001">
    <property type="entry name" value="Helicase_ATP-bd"/>
</dbReference>
<sequence>MASDDLDLNEDSHETDSNKDSVKKIVWKGLAIGKRLEDVEELVEKHYGEELSDVDKEYIKDIYIDRLTELWLQETKDIFSTIKSDGAMCESFVSQRNAYSLKDLPEVFRDYDYYKLLMKHISLIRNEEILFIKFKIEFLEYISNVADSDLRNLKFLIAFEDHLDFIPHLDLVNFHNGEIGLTTLIENISKLNDSHVLPLKEAAKNLQTENQEKGAGNTFITELKKMVAVFMKPLEIVEKILDNRLCLEIRAGNLTMLSILPQVEEKLKANSNIEEVRFVATVLLVINADLKNEFWHGKNIVMLTQTLRISGHVKLDVSGLSNRHAYGSNAGTSADGNGLQGNDGYAGESAGNVFIFADKIQNIEQLAITADGGNGSSGQDGGDGKDGIDGQGICKTRFSDKFKDDCKFVCRRAITSNLKAVFYDLGKAERSYAYNFFIQGETEEGMQITYSRYDIIILANSYLLYLGSKAKAGGDGGANGFGGQGGFPGEISVSTKDTANGHTLKFEKSARQGKCGENGKGGLYGKIGKDGCDIGFTNHIFGNLKYFGLDENTKIEVKHHKECVQNSVWCGKNGKYVTFTTKTNKYNTITTLEQRRKTRENTERKEMALATRKKAISQSSIMSIYSQYIEKSMKTKMQDLSLEAEKYQELANKIKTELELRLQADKQTTELAVQHHLESASLARRKPFRKFDFEDTLKDSGTENELADKVIAEPLVLDNWLKLEGSRISSSRMKGLSESFLKLKKQKEVDSSIDNTKFAAIAKVWELKNGLSSLEKCANALSPHPQVPPGGSSNLTPEQAARYLVEDKDEGKEIVHEVLGPLHEYFYENTPKQRESVVSFFSVILKMGVNELEDRDKGKVKEEMQKQKDEDTDKIHKAEQQHQSSEKLTDYNYQIVKATFRRFVMEVGDLPQTHSSVRKLYNEWKAFEEKKPSMIDIHFETFYNELTKPVHTAIYELWLASNDDKSLQKNLEEKTRQDSSLYKLFDQCKAQLELDYDWANCFVNEDVCRELNDHILHKGPISVAFRELLAVIFDINIRVYSKDEDNNLYAINNHNANAGKAIHILEKNEKKFVQLAIDEDLWLLEEQRLINSSEYCKELDTFLQLPAYPFDIQELLEYFPVKERIDLQKRLKKITLKSVQQPEILLGILRRFRSDGRHISFQELCLLINAIIAASQIEDKRLGQYPLLWIVSAYPQTSWIDELLLLQMENYFRKPLPRKVQWRELLKKIENVNVLLLLHQKLENHRNANSVTMEIIEEILFMLSNNPKDVNIKCKELKLHEWQYALKDHYWSNKLEKFGRLNNSDLATAAYYLLSAVNTFGTGLVETFIEKLQQNTSDLLTADVLIEILSNFHNQEWALSDAVIGRLDSLDITQWQSEMRQKFSAIGKDRNISQLVDVIKGNDNTSKSISENLATIKEQVKQISGPSYTINGKAVAEFTENDINNWRKEFSGGVEKYEEIFAVINRAIKLKNGWELRDTQKLTTFLLLANKRNILAQVATGEGKSIVVVALAIMKVLCGQKVDVVTSSSVLAKRDAEENIAIYRMFDVSVSHNCSNKIDKRKAAYCSNEVVYGDLSNFQRDYLLHTFYGTNILGDRRFQNIIVDEVDSMLLDKGNNTLYLSHEIASLDKLESLYISIWQWINQPVSDMDEFVALMDTATIKEVILQDLYGLMKREDMELLGPDLSEVEKDLIYERLIEASFIDNRGFLLKQSIDDSYLLNRVLQPEFQQYQSRLSHLFQQLFRRDSHINVPKHLAGFIEHHLDSWIENAKIAFRMKEGIDYVVDVDRTGTSADRNPNITIIDTDTGADLNNSQWDNALHQFLQLKHGCKLSLQSLKAVFVSSVSYFKLYKTLYGLTGTLGSPREKDLLQDLYNVDFVTIPTSKSKQFTEIEPIICANKRDWVVQVKQSAKNLLDERSVLVICESVKDVRTLVQAFGGRDAKNVHSYTRDYEAFDLAKGNAKLEKGHVIIATNLAGRGTDLKITDELEAAGGLHVCLTYLPNNIRIEQQAFGRAARKGDKGTGQLVIVDTKGHAENTHTKIFDLREEAKTDEIHRLASIKDYYETQITVEEECFKAFRNQFETLKANLNDAKVAVDVTNILLHSCLDKWAFWLDKYADNIKKQNESNNKNRLKDSLEIFISDLKKLEFDEASATNSYTWFPWVEENSVASTKLGRQLAQGDDGDRQNAIVLFDKVISEDPEFSETAHYYKAYALSKEPEWLNKPEHVEDFRKELQEAQRLFTKRQDSLILASAIIRNFKNKNGGGIIEIDGYEVQQKSFIDLYRLFLQSVDDIVGVAVSPTWFTNRGVEEELSGNLYEDLITEGVLKQPQIVENIPQEKLQAICFSYGVPVEPLNELLSTHKGQTVDEQSFLKALREKVPMPNSESFWEEMLRLEILKDDRHVVMVDKGKLAKWNKVLYSDLLKKVDGNTLTRLKIDADNKDIIFLKSVPLVEMDFFDHQKFVDEMGERVFEKMKKMTVVHTNRQGRLDPSKADSVKLSNYDSISVNDFAMGGIAGKDVEVILQELEQRRYIEKNEDSKSDTYRLLIEYDEIEDIELKPCPVYEMSVKALLNSSFAYRIALQQILRQVENENFPLNLTLMVSPHASLFSDLLEETIVNKFPLSCSENDVKEALKKVLTQNNVEWRKDVFTKLSKDLFDTKGKLLILETPDPKLADLMEVSGECNFGNVEEVQTLSLNGLDKLLQMEETKWWMKIMLSTTLVTALGVVNTTIGTAIELLATGVLNGVGGQLMKVGIGKMVTAVRSLYNDATNKIRRILDRSVGFVQAWHSVRLRNVVHFGYKLAIIALETMENVKPQLKFAVKLAKQTVTKAVNTICVKVPNIINDIKTLCESDFSSVLVTIVSAVYDIALKYRPIHETLESAYRTLNEEIASNIVVKVIDTFVSFNHMESFFANIIHKAGNESAEKKSYLNLVSTWMEAQMKKLFDKPNLKKSTSSYLDKLNCELAKQVEDAKIHIEKENVNEKALADWKTCQVKKFVEKLTQEMEQLVKLHILRPMLGKARDLAKRTENAIQKRLYQEEGLYWNRFAKLKEQYGKKMQDSQHNDNNQEPILESHITNTYHRELQKLIGKTKDPHLFAEIVRDNVPLKVASVAPCVKVIHKVLVKNGCKGGLTILIENDEGVTQTFSSGLNGAVVRLKVKDNNFQLTDSDESESSSSSSPSKESLYEALKKAVPELNNVSGGDFRQRVADIIEQDVDIQDYIRKRWILERHKDTFSTELPVPIDSICKRIATKKPYISYEPQSGHVTTAEI</sequence>
<keyword evidence="4" id="KW-0175">Coiled coil</keyword>
<evidence type="ECO:0000259" key="7">
    <source>
        <dbReference type="PROSITE" id="PS51194"/>
    </source>
</evidence>
<gene>
    <name evidence="9" type="primary">106095629</name>
</gene>
<evidence type="ECO:0000256" key="1">
    <source>
        <dbReference type="ARBA" id="ARBA00022490"/>
    </source>
</evidence>
<keyword evidence="2" id="KW-0813">Transport</keyword>
<evidence type="ECO:0000256" key="2">
    <source>
        <dbReference type="ARBA" id="ARBA00022927"/>
    </source>
</evidence>
<dbReference type="STRING" id="35570.A0A1I8Q4R3"/>
<dbReference type="GO" id="GO:0006886">
    <property type="term" value="P:intracellular protein transport"/>
    <property type="evidence" value="ECO:0007669"/>
    <property type="project" value="InterPro"/>
</dbReference>
<dbReference type="PANTHER" id="PTHR30612:SF0">
    <property type="entry name" value="CHLOROPLAST PROTEIN-TRANSPORTING ATPASE"/>
    <property type="match status" value="1"/>
</dbReference>
<evidence type="ECO:0000256" key="4">
    <source>
        <dbReference type="SAM" id="Coils"/>
    </source>
</evidence>
<reference evidence="9" key="1">
    <citation type="submission" date="2020-05" db="UniProtKB">
        <authorList>
            <consortium name="EnsemblMetazoa"/>
        </authorList>
    </citation>
    <scope>IDENTIFICATION</scope>
    <source>
        <strain evidence="9">USDA</strain>
    </source>
</reference>
<dbReference type="GO" id="GO:0016020">
    <property type="term" value="C:membrane"/>
    <property type="evidence" value="ECO:0007669"/>
    <property type="project" value="InterPro"/>
</dbReference>
<dbReference type="PROSITE" id="PS51196">
    <property type="entry name" value="SECA_MOTOR_DEAD"/>
    <property type="match status" value="1"/>
</dbReference>
<evidence type="ECO:0000256" key="5">
    <source>
        <dbReference type="SAM" id="MobiDB-lite"/>
    </source>
</evidence>
<dbReference type="InterPro" id="IPR027417">
    <property type="entry name" value="P-loop_NTPase"/>
</dbReference>
<dbReference type="EnsemblMetazoa" id="SCAU013892-RB">
    <property type="protein sequence ID" value="SCAU013892-PB"/>
    <property type="gene ID" value="SCAU013892"/>
</dbReference>
<feature type="domain" description="SecA family profile" evidence="8">
    <location>
        <begin position="1395"/>
        <end position="2056"/>
    </location>
</feature>
<dbReference type="Proteomes" id="UP000095300">
    <property type="component" value="Unassembled WGS sequence"/>
</dbReference>
<dbReference type="Gene3D" id="3.40.50.300">
    <property type="entry name" value="P-loop containing nucleotide triphosphate hydrolases"/>
    <property type="match status" value="2"/>
</dbReference>
<dbReference type="GO" id="GO:0005524">
    <property type="term" value="F:ATP binding"/>
    <property type="evidence" value="ECO:0007669"/>
    <property type="project" value="InterPro"/>
</dbReference>
<feature type="domain" description="Helicase C-terminal" evidence="7">
    <location>
        <begin position="1904"/>
        <end position="2056"/>
    </location>
</feature>
<protein>
    <submittedName>
        <fullName evidence="9">Uncharacterized protein</fullName>
    </submittedName>
</protein>
<dbReference type="PROSITE" id="PS51192">
    <property type="entry name" value="HELICASE_ATP_BIND_1"/>
    <property type="match status" value="1"/>
</dbReference>
<evidence type="ECO:0000259" key="8">
    <source>
        <dbReference type="PROSITE" id="PS51196"/>
    </source>
</evidence>
<dbReference type="InterPro" id="IPR001650">
    <property type="entry name" value="Helicase_C-like"/>
</dbReference>
<dbReference type="PANTHER" id="PTHR30612">
    <property type="entry name" value="SECA INNER MEMBRANE COMPONENT OF SEC PROTEIN SECRETION SYSTEM"/>
    <property type="match status" value="1"/>
</dbReference>
<dbReference type="VEuPathDB" id="VectorBase:SCAU013892"/>
<dbReference type="OrthoDB" id="7993621at2759"/>
<keyword evidence="2" id="KW-0653">Protein transport</keyword>
<evidence type="ECO:0000256" key="3">
    <source>
        <dbReference type="ARBA" id="ARBA00023010"/>
    </source>
</evidence>
<dbReference type="Pfam" id="PF07517">
    <property type="entry name" value="SecA_DEAD"/>
    <property type="match status" value="1"/>
</dbReference>
<dbReference type="PRINTS" id="PR00906">
    <property type="entry name" value="SECA"/>
</dbReference>
<dbReference type="SUPFAM" id="SSF52540">
    <property type="entry name" value="P-loop containing nucleoside triphosphate hydrolases"/>
    <property type="match status" value="2"/>
</dbReference>
<keyword evidence="3" id="KW-0811">Translocation</keyword>
<evidence type="ECO:0000259" key="6">
    <source>
        <dbReference type="PROSITE" id="PS51192"/>
    </source>
</evidence>
<keyword evidence="10" id="KW-1185">Reference proteome</keyword>
<dbReference type="InterPro" id="IPR014018">
    <property type="entry name" value="SecA_motor_DEAD"/>
</dbReference>
<dbReference type="InterPro" id="IPR000185">
    <property type="entry name" value="SecA"/>
</dbReference>
<organism evidence="9 10">
    <name type="scientific">Stomoxys calcitrans</name>
    <name type="common">Stable fly</name>
    <name type="synonym">Conops calcitrans</name>
    <dbReference type="NCBI Taxonomy" id="35570"/>
    <lineage>
        <taxon>Eukaryota</taxon>
        <taxon>Metazoa</taxon>
        <taxon>Ecdysozoa</taxon>
        <taxon>Arthropoda</taxon>
        <taxon>Hexapoda</taxon>
        <taxon>Insecta</taxon>
        <taxon>Pterygota</taxon>
        <taxon>Neoptera</taxon>
        <taxon>Endopterygota</taxon>
        <taxon>Diptera</taxon>
        <taxon>Brachycera</taxon>
        <taxon>Muscomorpha</taxon>
        <taxon>Muscoidea</taxon>
        <taxon>Muscidae</taxon>
        <taxon>Stomoxys</taxon>
    </lineage>
</organism>
<feature type="domain" description="Helicase ATP-binding" evidence="6">
    <location>
        <begin position="1485"/>
        <end position="1678"/>
    </location>
</feature>
<accession>A0A1I8Q4R3</accession>
<keyword evidence="1" id="KW-0963">Cytoplasm</keyword>
<dbReference type="GO" id="GO:0006605">
    <property type="term" value="P:protein targeting"/>
    <property type="evidence" value="ECO:0007669"/>
    <property type="project" value="InterPro"/>
</dbReference>
<proteinExistence type="predicted"/>